<evidence type="ECO:0000256" key="13">
    <source>
        <dbReference type="ARBA" id="ARBA00022990"/>
    </source>
</evidence>
<evidence type="ECO:0000259" key="43">
    <source>
        <dbReference type="Pfam" id="PF02737"/>
    </source>
</evidence>
<evidence type="ECO:0000256" key="9">
    <source>
        <dbReference type="ARBA" id="ARBA00022679"/>
    </source>
</evidence>
<dbReference type="InterPro" id="IPR006108">
    <property type="entry name" value="3HC_DH_C"/>
</dbReference>
<dbReference type="InterPro" id="IPR050136">
    <property type="entry name" value="FA_oxidation_alpha_subunit"/>
</dbReference>
<comment type="pathway">
    <text evidence="3">Lipid metabolism; fatty acid beta-oxidation.</text>
</comment>
<dbReference type="GO" id="GO:0005743">
    <property type="term" value="C:mitochondrial inner membrane"/>
    <property type="evidence" value="ECO:0007669"/>
    <property type="project" value="UniProtKB-SubCell"/>
</dbReference>
<name>A0A2R5LN78_9ACAR</name>
<keyword evidence="17" id="KW-0496">Mitochondrion</keyword>
<dbReference type="Gene3D" id="3.90.226.10">
    <property type="entry name" value="2-enoyl-CoA Hydratase, Chain A, domain 1"/>
    <property type="match status" value="1"/>
</dbReference>
<dbReference type="Pfam" id="PF00378">
    <property type="entry name" value="ECH_1"/>
    <property type="match status" value="1"/>
</dbReference>
<protein>
    <recommendedName>
        <fullName evidence="37">Trifunctional enzyme subunit alpha, mitochondrial</fullName>
        <ecNumber evidence="36">1.1.1.211</ecNumber>
        <ecNumber evidence="6">4.2.1.17</ecNumber>
    </recommendedName>
    <alternativeName>
        <fullName evidence="38">Monolysocardiolipin acyltransferase</fullName>
    </alternativeName>
    <alternativeName>
        <fullName evidence="39">TP-alpha</fullName>
    </alternativeName>
</protein>
<dbReference type="Gene3D" id="3.40.50.720">
    <property type="entry name" value="NAD(P)-binding Rossmann-like Domain"/>
    <property type="match status" value="1"/>
</dbReference>
<evidence type="ECO:0000256" key="22">
    <source>
        <dbReference type="ARBA" id="ARBA00047613"/>
    </source>
</evidence>
<dbReference type="GO" id="GO:0004300">
    <property type="term" value="F:enoyl-CoA hydratase activity"/>
    <property type="evidence" value="ECO:0007669"/>
    <property type="project" value="UniProtKB-EC"/>
</dbReference>
<evidence type="ECO:0000259" key="42">
    <source>
        <dbReference type="Pfam" id="PF00725"/>
    </source>
</evidence>
<evidence type="ECO:0000256" key="16">
    <source>
        <dbReference type="ARBA" id="ARBA00023098"/>
    </source>
</evidence>
<dbReference type="Pfam" id="PF00725">
    <property type="entry name" value="3HCDH"/>
    <property type="match status" value="2"/>
</dbReference>
<keyword evidence="15" id="KW-0520">NAD</keyword>
<dbReference type="EC" id="4.2.1.17" evidence="6"/>
<evidence type="ECO:0000256" key="11">
    <source>
        <dbReference type="ARBA" id="ARBA00022832"/>
    </source>
</evidence>
<keyword evidence="10" id="KW-0999">Mitochondrion inner membrane</keyword>
<dbReference type="CTD" id="34276"/>
<dbReference type="InterPro" id="IPR006180">
    <property type="entry name" value="3-OHacyl-CoA_DH_CS"/>
</dbReference>
<comment type="similarity">
    <text evidence="4">In the central section; belongs to the 3-hydroxyacyl-CoA dehydrogenase family.</text>
</comment>
<evidence type="ECO:0000256" key="21">
    <source>
        <dbReference type="ARBA" id="ARBA00035854"/>
    </source>
</evidence>
<keyword evidence="18" id="KW-0472">Membrane</keyword>
<sequence length="764" mass="83149">MACRFLGILCSFPQRISSSGVVPRRHFSQPAMNKLKHLSYDMKDCVAVVRINSPNSKVNSLGKEVLEEMGTVMKDVETNGAIRSVVLSSRKPGCFIAGADIEMLQKCATSEQAAQLSKEAQVFLQRIADSPKPIVAAIMGSCLGGGLEVSMACHYRIAVKDKKTVLALPEVMLGLLPGAGGTQRLPQLVQLPTALDMMLTGRSIRADRAKKMGLVDQVVEPLGPGLMPTEERMMDYLEEVAVESAHALVSGNLKPNRTRPLPERLLSVALKYQFVRDMIFNKAKGQVMKLTQGLYPAPLKILEVVRAGIEKGSKVGYDEESRAFGELCATTQSKGLIGLYFGQVTCKKNRFGNPKGEVKSVGILGAGLMGAGIAQVTVDKGLKVVLKDTTSAGIVRGEQQVYKGLKDSVKKKRISQFESDLIMSRLEPTLQYDHFRDVDIVIEAVFEDLKVKQAVVKELENYIPERCIFASNTSALPITKIAEASKRPDKVVGMHYFSPVDKMQLLEVITTEKTSQETAATAVALGLKQGKVVITVKDAPGFYTTRILAPMLSEAMRLMQEGVTVKELDSLTKKFGFPVGAATLTDEVGIDVASHIADFLGKTYGARFGGGDPGLLQDMVAAGYLGRKSGKGCYLYTPGVKDRPVNPGAEEILRKYTVPKVLENTVEELQMRLATRFINEAILCLQEGVLATPVEGDIGAVFGLGFPPFRGGPFHFVDTYGADKVVQWMDKFAQAFGPQFQACQLLRDHAADSSKKFHARNKSS</sequence>
<dbReference type="InterPro" id="IPR012803">
    <property type="entry name" value="Fa_ox_alpha_mit"/>
</dbReference>
<dbReference type="InterPro" id="IPR029045">
    <property type="entry name" value="ClpP/crotonase-like_dom_sf"/>
</dbReference>
<keyword evidence="7" id="KW-0488">Methylation</keyword>
<feature type="domain" description="3-hydroxyacyl-CoA dehydrogenase C-terminal" evidence="42">
    <location>
        <begin position="672"/>
        <end position="750"/>
    </location>
</feature>
<reference evidence="44" key="1">
    <citation type="submission" date="2018-03" db="EMBL/GenBank/DDBJ databases">
        <title>The relapsing fever spirochete Borrelia turicatae persists in the highly oxidative environment of its soft-bodied tick vector.</title>
        <authorList>
            <person name="Bourret T.J."/>
            <person name="Boyle W.K."/>
            <person name="Valenzuela J.G."/>
            <person name="Oliveira F."/>
            <person name="Lopez J.E."/>
        </authorList>
    </citation>
    <scope>NUCLEOTIDE SEQUENCE</scope>
    <source>
        <strain evidence="44">Kansas strain/isolate</strain>
        <tissue evidence="44">Salivary glands</tissue>
    </source>
</reference>
<evidence type="ECO:0000313" key="44">
    <source>
        <dbReference type="EMBL" id="MBY10986.1"/>
    </source>
</evidence>
<comment type="catalytic activity">
    <reaction evidence="31">
        <text>(3S)-hydroxytetradecanoyl-CoA + NAD(+) = 3-oxotetradecanoyl-CoA + NADH + H(+)</text>
        <dbReference type="Rhea" id="RHEA:31167"/>
        <dbReference type="ChEBI" id="CHEBI:15378"/>
        <dbReference type="ChEBI" id="CHEBI:57540"/>
        <dbReference type="ChEBI" id="CHEBI:57945"/>
        <dbReference type="ChEBI" id="CHEBI:62543"/>
        <dbReference type="ChEBI" id="CHEBI:62614"/>
    </reaction>
    <physiologicalReaction direction="left-to-right" evidence="31">
        <dbReference type="Rhea" id="RHEA:31168"/>
    </physiologicalReaction>
</comment>
<evidence type="ECO:0000256" key="38">
    <source>
        <dbReference type="ARBA" id="ARBA00077617"/>
    </source>
</evidence>
<feature type="site" description="Important for long-chain enoyl-CoA hydratase activity" evidence="41">
    <location>
        <position position="170"/>
    </location>
</feature>
<keyword evidence="20" id="KW-0511">Multifunctional enzyme</keyword>
<keyword evidence="16" id="KW-0443">Lipid metabolism</keyword>
<evidence type="ECO:0000256" key="10">
    <source>
        <dbReference type="ARBA" id="ARBA00022792"/>
    </source>
</evidence>
<comment type="catalytic activity">
    <reaction evidence="1">
        <text>(3S)-hydroxyhexadecanoyl-CoA = (2E)-hexadecenoyl-CoA + H2O</text>
        <dbReference type="Rhea" id="RHEA:31163"/>
        <dbReference type="ChEBI" id="CHEBI:15377"/>
        <dbReference type="ChEBI" id="CHEBI:61526"/>
        <dbReference type="ChEBI" id="CHEBI:62613"/>
    </reaction>
    <physiologicalReaction direction="right-to-left" evidence="1">
        <dbReference type="Rhea" id="RHEA:31165"/>
    </physiologicalReaction>
</comment>
<dbReference type="CDD" id="cd06558">
    <property type="entry name" value="crotonase-like"/>
    <property type="match status" value="1"/>
</dbReference>
<dbReference type="GO" id="GO:0006635">
    <property type="term" value="P:fatty acid beta-oxidation"/>
    <property type="evidence" value="ECO:0007669"/>
    <property type="project" value="UniProtKB-UniPathway"/>
</dbReference>
<dbReference type="FunFam" id="3.90.226.10:FF:000011">
    <property type="entry name" value="Fatty acid oxidation complex subunit alpha"/>
    <property type="match status" value="1"/>
</dbReference>
<evidence type="ECO:0000256" key="4">
    <source>
        <dbReference type="ARBA" id="ARBA00007005"/>
    </source>
</evidence>
<comment type="catalytic activity">
    <reaction evidence="27">
        <text>a 4-saturated-(3S)-3-hydroxyacyl-CoA = a (3E)-enoyl-CoA + H2O</text>
        <dbReference type="Rhea" id="RHEA:20724"/>
        <dbReference type="ChEBI" id="CHEBI:15377"/>
        <dbReference type="ChEBI" id="CHEBI:58521"/>
        <dbReference type="ChEBI" id="CHEBI:137480"/>
        <dbReference type="EC" id="4.2.1.17"/>
    </reaction>
    <physiologicalReaction direction="right-to-left" evidence="27">
        <dbReference type="Rhea" id="RHEA:20726"/>
    </physiologicalReaction>
</comment>
<feature type="domain" description="3-hydroxyacyl-CoA dehydrogenase NAD binding" evidence="43">
    <location>
        <begin position="361"/>
        <end position="538"/>
    </location>
</feature>
<dbReference type="GO" id="GO:0070403">
    <property type="term" value="F:NAD+ binding"/>
    <property type="evidence" value="ECO:0007669"/>
    <property type="project" value="InterPro"/>
</dbReference>
<keyword evidence="12" id="KW-0809">Transit peptide</keyword>
<evidence type="ECO:0000256" key="15">
    <source>
        <dbReference type="ARBA" id="ARBA00023027"/>
    </source>
</evidence>
<evidence type="ECO:0000256" key="25">
    <source>
        <dbReference type="ARBA" id="ARBA00050222"/>
    </source>
</evidence>
<dbReference type="NCBIfam" id="TIGR02441">
    <property type="entry name" value="fa_ox_alpha_mit"/>
    <property type="match status" value="1"/>
</dbReference>
<feature type="site" description="Important for long-chain enoyl-CoA hydratase activity" evidence="41">
    <location>
        <position position="148"/>
    </location>
</feature>
<dbReference type="PANTHER" id="PTHR43612">
    <property type="entry name" value="TRIFUNCTIONAL ENZYME SUBUNIT ALPHA"/>
    <property type="match status" value="1"/>
</dbReference>
<keyword evidence="11" id="KW-0276">Fatty acid metabolism</keyword>
<comment type="catalytic activity">
    <reaction evidence="30">
        <text>(3S)-3-hydroxydodecanoyl-CoA = (2E)-dodecenoyl-CoA + H2O</text>
        <dbReference type="Rhea" id="RHEA:31075"/>
        <dbReference type="ChEBI" id="CHEBI:15377"/>
        <dbReference type="ChEBI" id="CHEBI:57330"/>
        <dbReference type="ChEBI" id="CHEBI:62558"/>
    </reaction>
    <physiologicalReaction direction="right-to-left" evidence="30">
        <dbReference type="Rhea" id="RHEA:31077"/>
    </physiologicalReaction>
</comment>
<dbReference type="InterPro" id="IPR001753">
    <property type="entry name" value="Enoyl-CoA_hydra/iso"/>
</dbReference>
<keyword evidence="13" id="KW-0007">Acetylation</keyword>
<organism evidence="44">
    <name type="scientific">Ornithodoros turicata</name>
    <dbReference type="NCBI Taxonomy" id="34597"/>
    <lineage>
        <taxon>Eukaryota</taxon>
        <taxon>Metazoa</taxon>
        <taxon>Ecdysozoa</taxon>
        <taxon>Arthropoda</taxon>
        <taxon>Chelicerata</taxon>
        <taxon>Arachnida</taxon>
        <taxon>Acari</taxon>
        <taxon>Parasitiformes</taxon>
        <taxon>Ixodida</taxon>
        <taxon>Ixodoidea</taxon>
        <taxon>Argasidae</taxon>
        <taxon>Ornithodorinae</taxon>
        <taxon>Ornithodoros</taxon>
    </lineage>
</organism>
<evidence type="ECO:0000256" key="31">
    <source>
        <dbReference type="ARBA" id="ARBA00052834"/>
    </source>
</evidence>
<dbReference type="SUPFAM" id="SSF52096">
    <property type="entry name" value="ClpP/crotonase"/>
    <property type="match status" value="1"/>
</dbReference>
<evidence type="ECO:0000256" key="41">
    <source>
        <dbReference type="PIRSR" id="PIRSR612803-2"/>
    </source>
</evidence>
<evidence type="ECO:0000256" key="39">
    <source>
        <dbReference type="ARBA" id="ARBA00083277"/>
    </source>
</evidence>
<evidence type="ECO:0000256" key="33">
    <source>
        <dbReference type="ARBA" id="ARBA00052945"/>
    </source>
</evidence>
<evidence type="ECO:0000256" key="20">
    <source>
        <dbReference type="ARBA" id="ARBA00023268"/>
    </source>
</evidence>
<evidence type="ECO:0000256" key="24">
    <source>
        <dbReference type="ARBA" id="ARBA00049556"/>
    </source>
</evidence>
<evidence type="ECO:0000256" key="40">
    <source>
        <dbReference type="PIRSR" id="PIRSR612803-1"/>
    </source>
</evidence>
<evidence type="ECO:0000256" key="23">
    <source>
        <dbReference type="ARBA" id="ARBA00048361"/>
    </source>
</evidence>
<evidence type="ECO:0000256" key="35">
    <source>
        <dbReference type="ARBA" id="ARBA00062153"/>
    </source>
</evidence>
<evidence type="ECO:0000256" key="7">
    <source>
        <dbReference type="ARBA" id="ARBA00022481"/>
    </source>
</evidence>
<evidence type="ECO:0000256" key="17">
    <source>
        <dbReference type="ARBA" id="ARBA00023128"/>
    </source>
</evidence>
<keyword evidence="8" id="KW-0597">Phosphoprotein</keyword>
<evidence type="ECO:0000256" key="14">
    <source>
        <dbReference type="ARBA" id="ARBA00023002"/>
    </source>
</evidence>
<evidence type="ECO:0000256" key="29">
    <source>
        <dbReference type="ARBA" id="ARBA00052224"/>
    </source>
</evidence>
<comment type="catalytic activity">
    <reaction evidence="28">
        <text>(3S)-hydroxyoctanoyl-CoA = (2E)-octenoyl-CoA + H2O</text>
        <dbReference type="Rhea" id="RHEA:31199"/>
        <dbReference type="ChEBI" id="CHEBI:15377"/>
        <dbReference type="ChEBI" id="CHEBI:62242"/>
        <dbReference type="ChEBI" id="CHEBI:62617"/>
    </reaction>
    <physiologicalReaction direction="right-to-left" evidence="28">
        <dbReference type="Rhea" id="RHEA:31201"/>
    </physiologicalReaction>
</comment>
<dbReference type="AlphaFoldDB" id="A0A2R5LN78"/>
<comment type="subunit">
    <text evidence="35">Heterotetramer of 2 alpha/HADHA and 2 beta/HADHB subunits; forms the mitochondrial trifunctional enzyme. Also purified as higher order heterooligomers including a 4 alpha/HADHA and 4 beta/HADHB heterooligomer which physiological significance remains unclear. The mitochondrial trifunctional enzyme interacts with MTLN.</text>
</comment>
<evidence type="ECO:0000256" key="12">
    <source>
        <dbReference type="ARBA" id="ARBA00022946"/>
    </source>
</evidence>
<evidence type="ECO:0000256" key="3">
    <source>
        <dbReference type="ARBA" id="ARBA00005005"/>
    </source>
</evidence>
<accession>A0A2R5LN78</accession>
<keyword evidence="14" id="KW-0560">Oxidoreductase</keyword>
<dbReference type="GO" id="GO:0016509">
    <property type="term" value="F:long-chain (3S)-3-hydroxyacyl-CoA dehydrogenase (NAD+) activity"/>
    <property type="evidence" value="ECO:0007669"/>
    <property type="project" value="UniProtKB-EC"/>
</dbReference>
<evidence type="ECO:0000256" key="5">
    <source>
        <dbReference type="ARBA" id="ARBA00008750"/>
    </source>
</evidence>
<keyword evidence="19" id="KW-0456">Lyase</keyword>
<dbReference type="SUPFAM" id="SSF51735">
    <property type="entry name" value="NAD(P)-binding Rossmann-fold domains"/>
    <property type="match status" value="1"/>
</dbReference>
<dbReference type="EMBL" id="GGLE01006860">
    <property type="protein sequence ID" value="MBY10986.1"/>
    <property type="molecule type" value="Transcribed_RNA"/>
</dbReference>
<comment type="catalytic activity">
    <reaction evidence="26">
        <text>a long-chain (3S)-3-hydroxy fatty acyl-CoA + NAD(+) = a long-chain 3-oxo-fatty acyl-CoA + NADH + H(+)</text>
        <dbReference type="Rhea" id="RHEA:52656"/>
        <dbReference type="ChEBI" id="CHEBI:15378"/>
        <dbReference type="ChEBI" id="CHEBI:57540"/>
        <dbReference type="ChEBI" id="CHEBI:57945"/>
        <dbReference type="ChEBI" id="CHEBI:136757"/>
        <dbReference type="ChEBI" id="CHEBI:136758"/>
        <dbReference type="EC" id="1.1.1.211"/>
    </reaction>
    <physiologicalReaction direction="left-to-right" evidence="26">
        <dbReference type="Rhea" id="RHEA:52657"/>
    </physiologicalReaction>
</comment>
<proteinExistence type="inferred from homology"/>
<comment type="subcellular location">
    <subcellularLocation>
        <location evidence="2">Mitochondrion inner membrane</location>
    </subcellularLocation>
</comment>
<evidence type="ECO:0000256" key="6">
    <source>
        <dbReference type="ARBA" id="ARBA00012076"/>
    </source>
</evidence>
<evidence type="ECO:0000256" key="2">
    <source>
        <dbReference type="ARBA" id="ARBA00004273"/>
    </source>
</evidence>
<evidence type="ECO:0000256" key="27">
    <source>
        <dbReference type="ARBA" id="ARBA00051215"/>
    </source>
</evidence>
<evidence type="ECO:0000256" key="28">
    <source>
        <dbReference type="ARBA" id="ARBA00051877"/>
    </source>
</evidence>
<comment type="similarity">
    <text evidence="5">In the N-terminal section; belongs to the enoyl-CoA hydratase/isomerase family.</text>
</comment>
<comment type="catalytic activity">
    <reaction evidence="24">
        <text>a (3S)-3-hydroxyacyl-CoA + NAD(+) = a 3-oxoacyl-CoA + NADH + H(+)</text>
        <dbReference type="Rhea" id="RHEA:22432"/>
        <dbReference type="ChEBI" id="CHEBI:15378"/>
        <dbReference type="ChEBI" id="CHEBI:57318"/>
        <dbReference type="ChEBI" id="CHEBI:57540"/>
        <dbReference type="ChEBI" id="CHEBI:57945"/>
        <dbReference type="ChEBI" id="CHEBI:90726"/>
        <dbReference type="EC" id="1.1.1.35"/>
    </reaction>
</comment>
<dbReference type="PANTHER" id="PTHR43612:SF3">
    <property type="entry name" value="TRIFUNCTIONAL ENZYME SUBUNIT ALPHA, MITOCHONDRIAL"/>
    <property type="match status" value="1"/>
</dbReference>
<evidence type="ECO:0000256" key="19">
    <source>
        <dbReference type="ARBA" id="ARBA00023239"/>
    </source>
</evidence>
<evidence type="ECO:0000256" key="30">
    <source>
        <dbReference type="ARBA" id="ARBA00052711"/>
    </source>
</evidence>
<dbReference type="SUPFAM" id="SSF48179">
    <property type="entry name" value="6-phosphogluconate dehydrogenase C-terminal domain-like"/>
    <property type="match status" value="2"/>
</dbReference>
<comment type="catalytic activity">
    <reaction evidence="25">
        <text>1'-[1,2-di-(9Z,12Z-octadecadienoyl)-sn-glycero-3-phospho]-3'-[1-(9Z,12Z-octadecadienoyl)-sn-glycero-3-phospho]-glycerol + (9Z,12Z)-octadecadienoyl-CoA = 1',3'-bis-[1,2-di-(9Z,12Z-octadecadienoyl)-sn-glycero-3-phospho]-glycerol + CoA</text>
        <dbReference type="Rhea" id="RHEA:43672"/>
        <dbReference type="ChEBI" id="CHEBI:57287"/>
        <dbReference type="ChEBI" id="CHEBI:57383"/>
        <dbReference type="ChEBI" id="CHEBI:83580"/>
        <dbReference type="ChEBI" id="CHEBI:83581"/>
    </reaction>
    <physiologicalReaction direction="left-to-right" evidence="25">
        <dbReference type="Rhea" id="RHEA:43673"/>
    </physiologicalReaction>
</comment>
<dbReference type="InterPro" id="IPR036291">
    <property type="entry name" value="NAD(P)-bd_dom_sf"/>
</dbReference>
<dbReference type="Pfam" id="PF02737">
    <property type="entry name" value="3HCDH_N"/>
    <property type="match status" value="1"/>
</dbReference>
<comment type="catalytic activity">
    <reaction evidence="21">
        <text>a (3S)-3-hydroxyacyl-CoA = a (2E)-enoyl-CoA + H2O</text>
        <dbReference type="Rhea" id="RHEA:16105"/>
        <dbReference type="ChEBI" id="CHEBI:15377"/>
        <dbReference type="ChEBI" id="CHEBI:57318"/>
        <dbReference type="ChEBI" id="CHEBI:58856"/>
        <dbReference type="EC" id="4.2.1.17"/>
    </reaction>
    <physiologicalReaction direction="right-to-left" evidence="21">
        <dbReference type="Rhea" id="RHEA:16107"/>
    </physiologicalReaction>
</comment>
<comment type="catalytic activity">
    <reaction evidence="33">
        <text>(3S)-3-hydroxydodecanoyl-CoA + NAD(+) = 3-oxododecanoyl-CoA + NADH + H(+)</text>
        <dbReference type="Rhea" id="RHEA:31179"/>
        <dbReference type="ChEBI" id="CHEBI:15378"/>
        <dbReference type="ChEBI" id="CHEBI:57540"/>
        <dbReference type="ChEBI" id="CHEBI:57945"/>
        <dbReference type="ChEBI" id="CHEBI:62558"/>
        <dbReference type="ChEBI" id="CHEBI:62615"/>
    </reaction>
    <physiologicalReaction direction="left-to-right" evidence="33">
        <dbReference type="Rhea" id="RHEA:31180"/>
    </physiologicalReaction>
</comment>
<dbReference type="GeneID" id="135396502"/>
<evidence type="ECO:0000256" key="8">
    <source>
        <dbReference type="ARBA" id="ARBA00022553"/>
    </source>
</evidence>
<dbReference type="GO" id="GO:0016740">
    <property type="term" value="F:transferase activity"/>
    <property type="evidence" value="ECO:0007669"/>
    <property type="project" value="UniProtKB-KW"/>
</dbReference>
<feature type="active site" description="For hydroxyacyl-coenzyme A dehydrogenase activity" evidence="40">
    <location>
        <position position="507"/>
    </location>
</feature>
<dbReference type="FunFam" id="1.10.1040.50:FF:000002">
    <property type="entry name" value="Trifunctional enzyme subunit alpha, mitochondrial"/>
    <property type="match status" value="1"/>
</dbReference>
<dbReference type="InterPro" id="IPR006176">
    <property type="entry name" value="3-OHacyl-CoA_DH_NAD-bd"/>
</dbReference>
<comment type="catalytic activity">
    <reaction evidence="22">
        <text>(3S)-hydroxyhexadecanoyl-CoA + NAD(+) = 3-oxohexadecanoyl-CoA + NADH + H(+)</text>
        <dbReference type="Rhea" id="RHEA:31159"/>
        <dbReference type="ChEBI" id="CHEBI:15378"/>
        <dbReference type="ChEBI" id="CHEBI:57349"/>
        <dbReference type="ChEBI" id="CHEBI:57540"/>
        <dbReference type="ChEBI" id="CHEBI:57945"/>
        <dbReference type="ChEBI" id="CHEBI:62613"/>
    </reaction>
    <physiologicalReaction direction="left-to-right" evidence="22">
        <dbReference type="Rhea" id="RHEA:31160"/>
    </physiologicalReaction>
</comment>
<dbReference type="InterPro" id="IPR008927">
    <property type="entry name" value="6-PGluconate_DH-like_C_sf"/>
</dbReference>
<dbReference type="UniPathway" id="UPA00659"/>
<evidence type="ECO:0000256" key="34">
    <source>
        <dbReference type="ARBA" id="ARBA00052989"/>
    </source>
</evidence>
<dbReference type="EC" id="1.1.1.211" evidence="36"/>
<feature type="site" description="Important for hydroxyacyl-coenzyme A dehydrogenase activity" evidence="41">
    <location>
        <position position="495"/>
    </location>
</feature>
<keyword evidence="9" id="KW-0808">Transferase</keyword>
<dbReference type="KEGG" id="oti:135396502"/>
<comment type="catalytic activity">
    <reaction evidence="34">
        <text>1'-[1,2-di-(9Z,12Z-octadecadienoyl)-sn-glycero-3-phospho]-3'-[1-(9Z,12Z-octadecadienoyl)-sn-glycero-3-phospho]-glycerol + hexadecanoyl-CoA = 1'-[1,2-di-(9Z,12Z-octadecadienoyl)-sn-glycero-3-phospho]-3'-[1-(9Z,12Z-octadecadienoyl)-2-hexadecanoyl-sn-glycero-3-phospho]-glycerol + CoA</text>
        <dbReference type="Rhea" id="RHEA:43680"/>
        <dbReference type="ChEBI" id="CHEBI:57287"/>
        <dbReference type="ChEBI" id="CHEBI:57379"/>
        <dbReference type="ChEBI" id="CHEBI:83580"/>
        <dbReference type="ChEBI" id="CHEBI:83583"/>
    </reaction>
    <physiologicalReaction direction="left-to-right" evidence="34">
        <dbReference type="Rhea" id="RHEA:43681"/>
    </physiologicalReaction>
</comment>
<evidence type="ECO:0000256" key="18">
    <source>
        <dbReference type="ARBA" id="ARBA00023136"/>
    </source>
</evidence>
<dbReference type="Gene3D" id="1.10.1040.50">
    <property type="match status" value="1"/>
</dbReference>
<evidence type="ECO:0000256" key="32">
    <source>
        <dbReference type="ARBA" id="ARBA00052860"/>
    </source>
</evidence>
<feature type="domain" description="3-hydroxyacyl-CoA dehydrogenase C-terminal" evidence="42">
    <location>
        <begin position="541"/>
        <end position="636"/>
    </location>
</feature>
<dbReference type="FunFam" id="3.40.50.720:FF:000009">
    <property type="entry name" value="Fatty oxidation complex, alpha subunit"/>
    <property type="match status" value="1"/>
</dbReference>
<evidence type="ECO:0000256" key="37">
    <source>
        <dbReference type="ARBA" id="ARBA00068347"/>
    </source>
</evidence>
<dbReference type="RefSeq" id="XP_064483583.1">
    <property type="nucleotide sequence ID" value="XM_064627513.1"/>
</dbReference>
<dbReference type="GO" id="GO:0016507">
    <property type="term" value="C:mitochondrial fatty acid beta-oxidation multienzyme complex"/>
    <property type="evidence" value="ECO:0007669"/>
    <property type="project" value="InterPro"/>
</dbReference>
<dbReference type="PROSITE" id="PS00067">
    <property type="entry name" value="3HCDH"/>
    <property type="match status" value="1"/>
</dbReference>
<comment type="catalytic activity">
    <reaction evidence="23">
        <text>(3S)-hydroxydecanoyl-CoA + NAD(+) = 3-oxodecanoyl-CoA + NADH + H(+)</text>
        <dbReference type="Rhea" id="RHEA:31187"/>
        <dbReference type="ChEBI" id="CHEBI:15378"/>
        <dbReference type="ChEBI" id="CHEBI:57540"/>
        <dbReference type="ChEBI" id="CHEBI:57945"/>
        <dbReference type="ChEBI" id="CHEBI:62548"/>
        <dbReference type="ChEBI" id="CHEBI:62616"/>
    </reaction>
    <physiologicalReaction direction="left-to-right" evidence="23">
        <dbReference type="Rhea" id="RHEA:31188"/>
    </physiologicalReaction>
</comment>
<comment type="catalytic activity">
    <reaction evidence="32">
        <text>1'-[1,2-di-(9Z,12Z-octadecadienoyl)-sn-glycero-3-phospho]-3'-[1-(9Z,12Z-octadecadienoyl)-sn-glycero-3-phospho]-glycerol + (9Z)-octadecenoyl-CoA = 1'-[1,2-di-(9Z,12Z-octadecadienoyl)-sn-glycero-3-phospho]-3'-[1-(9Z,12Z-octadecadienoyl)-2-(9Z-octadecenoyl)-sn-glycero-3-phospho]-glycerol + CoA</text>
        <dbReference type="Rhea" id="RHEA:43676"/>
        <dbReference type="ChEBI" id="CHEBI:57287"/>
        <dbReference type="ChEBI" id="CHEBI:57387"/>
        <dbReference type="ChEBI" id="CHEBI:83580"/>
        <dbReference type="ChEBI" id="CHEBI:83582"/>
    </reaction>
    <physiologicalReaction direction="left-to-right" evidence="32">
        <dbReference type="Rhea" id="RHEA:43677"/>
    </physiologicalReaction>
</comment>
<evidence type="ECO:0000256" key="36">
    <source>
        <dbReference type="ARBA" id="ARBA00066806"/>
    </source>
</evidence>
<evidence type="ECO:0000256" key="26">
    <source>
        <dbReference type="ARBA" id="ARBA00050446"/>
    </source>
</evidence>
<evidence type="ECO:0000256" key="1">
    <source>
        <dbReference type="ARBA" id="ARBA00000469"/>
    </source>
</evidence>
<comment type="catalytic activity">
    <reaction evidence="29">
        <text>(3S)-hydroxyoctanoyl-CoA + NAD(+) = 3-oxooctanoyl-CoA + NADH + H(+)</text>
        <dbReference type="Rhea" id="RHEA:31195"/>
        <dbReference type="ChEBI" id="CHEBI:15378"/>
        <dbReference type="ChEBI" id="CHEBI:57540"/>
        <dbReference type="ChEBI" id="CHEBI:57945"/>
        <dbReference type="ChEBI" id="CHEBI:62617"/>
        <dbReference type="ChEBI" id="CHEBI:62619"/>
    </reaction>
    <physiologicalReaction direction="left-to-right" evidence="29">
        <dbReference type="Rhea" id="RHEA:31196"/>
    </physiologicalReaction>
</comment>